<gene>
    <name evidence="1" type="primary">Piso0_004301</name>
    <name evidence="1" type="ORF">GNLVRS01_PISO0K13870g</name>
    <name evidence="2" type="ORF">GNLVRS01_PISO0L13871g</name>
</gene>
<dbReference type="InterPro" id="IPR050324">
    <property type="entry name" value="CDP-alcohol_PTase-I"/>
</dbReference>
<dbReference type="FunCoup" id="G8Y8F1">
    <property type="interactions" value="427"/>
</dbReference>
<dbReference type="NCBIfam" id="TIGR01456">
    <property type="entry name" value="CECR5"/>
    <property type="match status" value="1"/>
</dbReference>
<dbReference type="EMBL" id="FO082048">
    <property type="protein sequence ID" value="CCE84746.1"/>
    <property type="molecule type" value="Genomic_DNA"/>
</dbReference>
<dbReference type="Proteomes" id="UP000005222">
    <property type="component" value="Chromosome K"/>
</dbReference>
<dbReference type="OrthoDB" id="10251048at2759"/>
<dbReference type="GO" id="GO:0046474">
    <property type="term" value="P:glycerophospholipid biosynthetic process"/>
    <property type="evidence" value="ECO:0007669"/>
    <property type="project" value="TreeGrafter"/>
</dbReference>
<dbReference type="eggNOG" id="KOG1618">
    <property type="taxonomic scope" value="Eukaryota"/>
</dbReference>
<dbReference type="Pfam" id="PF13344">
    <property type="entry name" value="Hydrolase_6"/>
    <property type="match status" value="1"/>
</dbReference>
<dbReference type="InterPro" id="IPR006357">
    <property type="entry name" value="HAD-SF_hydro_IIA"/>
</dbReference>
<dbReference type="EMBL" id="FO082049">
    <property type="protein sequence ID" value="CCE83715.1"/>
    <property type="molecule type" value="Genomic_DNA"/>
</dbReference>
<evidence type="ECO:0000313" key="1">
    <source>
        <dbReference type="EMBL" id="CCE83715.1"/>
    </source>
</evidence>
<reference evidence="3" key="2">
    <citation type="journal article" date="2012" name="G3 (Bethesda)">
        <title>Pichia sorbitophila, an interspecies yeast hybrid reveals early steps of genome resolution following polyploidization.</title>
        <authorList>
            <person name="Leh Louis V."/>
            <person name="Despons L."/>
            <person name="Friedrich A."/>
            <person name="Martin T."/>
            <person name="Durrens P."/>
            <person name="Casaregola S."/>
            <person name="Neuveglise C."/>
            <person name="Fairhead C."/>
            <person name="Marck C."/>
            <person name="Cruz J.A."/>
            <person name="Straub M.L."/>
            <person name="Kugler V."/>
            <person name="Sacerdot C."/>
            <person name="Uzunov Z."/>
            <person name="Thierry A."/>
            <person name="Weiss S."/>
            <person name="Bleykasten C."/>
            <person name="De Montigny J."/>
            <person name="Jacques N."/>
            <person name="Jung P."/>
            <person name="Lemaire M."/>
            <person name="Mallet S."/>
            <person name="Morel G."/>
            <person name="Richard G.F."/>
            <person name="Sarkar A."/>
            <person name="Savel G."/>
            <person name="Schacherer J."/>
            <person name="Seret M.L."/>
            <person name="Talla E."/>
            <person name="Samson G."/>
            <person name="Jubin C."/>
            <person name="Poulain J."/>
            <person name="Vacherie B."/>
            <person name="Barbe V."/>
            <person name="Pelletier E."/>
            <person name="Sherman D.J."/>
            <person name="Westhof E."/>
            <person name="Weissenbach J."/>
            <person name="Baret P.V."/>
            <person name="Wincker P."/>
            <person name="Gaillardin C."/>
            <person name="Dujon B."/>
            <person name="Souciet J.L."/>
        </authorList>
    </citation>
    <scope>NUCLEOTIDE SEQUENCE [LARGE SCALE GENOMIC DNA]</scope>
    <source>
        <strain evidence="3">ATCC MYA-4447 / BCRC 22081 / CBS 7064 / NBRC 10061 / NRRL Y-12695</strain>
    </source>
</reference>
<dbReference type="InterPro" id="IPR036412">
    <property type="entry name" value="HAD-like_sf"/>
</dbReference>
<dbReference type="GO" id="GO:0005739">
    <property type="term" value="C:mitochondrion"/>
    <property type="evidence" value="ECO:0007669"/>
    <property type="project" value="TreeGrafter"/>
</dbReference>
<evidence type="ECO:0000313" key="3">
    <source>
        <dbReference type="Proteomes" id="UP000005222"/>
    </source>
</evidence>
<dbReference type="HOGENOM" id="CLU_030880_1_0_1"/>
<organism evidence="1 3">
    <name type="scientific">Pichia sorbitophila (strain ATCC MYA-4447 / BCRC 22081 / CBS 7064 / NBRC 10061 / NRRL Y-12695)</name>
    <name type="common">Hybrid yeast</name>
    <dbReference type="NCBI Taxonomy" id="559304"/>
    <lineage>
        <taxon>Eukaryota</taxon>
        <taxon>Fungi</taxon>
        <taxon>Dikarya</taxon>
        <taxon>Ascomycota</taxon>
        <taxon>Saccharomycotina</taxon>
        <taxon>Pichiomycetes</taxon>
        <taxon>Debaryomycetaceae</taxon>
        <taxon>Millerozyma</taxon>
    </lineage>
</organism>
<dbReference type="InterPro" id="IPR006353">
    <property type="entry name" value="HAD-SF_hydro_IIA_CECR5"/>
</dbReference>
<sequence length="372" mass="41677">MLAKFATGRVFPRVRCLGINYRSQIRLKSDIGFVLDIDGVLLRGSEPIPQAKEALELLQVNKVPFILLTNGGGLTEKSRIEFISSRIGVPLSPLQIIQSHTPMKTYAVNKTYQRVMVVGGVGDRSRECAYGYGFKDVVMPIDYVRQNPSISPYHNFSKDSLEKDAKDVDVSSAIDAILVFHDSRDMSTDTQVILDFLNSENGVVGTKRNFKSSEPSVPIIFSNNDFVWPNKYNLPRFGQGALRIMIEALYREVNQLKPSENLKSTIMGKPFPVQYNFAHHVLIDWREKLLKNQVNSLEQILPPLDSEPKNSPFSKIYMVGDNPASDIKGANDYGWESLLLRTGVYNDREGTDILPTGGIHDNILAAVKSVLR</sequence>
<dbReference type="STRING" id="559304.G8Y8F1"/>
<protein>
    <submittedName>
        <fullName evidence="1">Piso0_004301 protein</fullName>
    </submittedName>
</protein>
<dbReference type="Proteomes" id="UP000005222">
    <property type="component" value="Chromosome L"/>
</dbReference>
<dbReference type="Pfam" id="PF13242">
    <property type="entry name" value="Hydrolase_like"/>
    <property type="match status" value="1"/>
</dbReference>
<dbReference type="InterPro" id="IPR023214">
    <property type="entry name" value="HAD_sf"/>
</dbReference>
<keyword evidence="3" id="KW-1185">Reference proteome</keyword>
<dbReference type="PANTHER" id="PTHR14269">
    <property type="entry name" value="CDP-DIACYLGLYCEROL--GLYCEROL-3-PHOSPHATE 3-PHOSPHATIDYLTRANSFERASE-RELATED"/>
    <property type="match status" value="1"/>
</dbReference>
<proteinExistence type="predicted"/>
<evidence type="ECO:0000313" key="2">
    <source>
        <dbReference type="EMBL" id="CCE84746.1"/>
    </source>
</evidence>
<dbReference type="Gene3D" id="3.40.50.1000">
    <property type="entry name" value="HAD superfamily/HAD-like"/>
    <property type="match status" value="2"/>
</dbReference>
<name>G8Y8F1_PICSO</name>
<dbReference type="PANTHER" id="PTHR14269:SF57">
    <property type="entry name" value="SUPERFAMILY HYDROLASE, PUTATIVE (AFU_ORTHOLOGUE AFUA_2G02580)-RELATED"/>
    <property type="match status" value="1"/>
</dbReference>
<dbReference type="InParanoid" id="G8Y8F1"/>
<dbReference type="SUPFAM" id="SSF56784">
    <property type="entry name" value="HAD-like"/>
    <property type="match status" value="1"/>
</dbReference>
<dbReference type="NCBIfam" id="TIGR01460">
    <property type="entry name" value="HAD-SF-IIA"/>
    <property type="match status" value="1"/>
</dbReference>
<dbReference type="AlphaFoldDB" id="G8Y8F1"/>
<accession>G8Y8F1</accession>
<reference evidence="1" key="1">
    <citation type="submission" date="2011-10" db="EMBL/GenBank/DDBJ databases">
        <authorList>
            <person name="Genoscope - CEA"/>
        </authorList>
    </citation>
    <scope>NUCLEOTIDE SEQUENCE</scope>
</reference>